<dbReference type="InterPro" id="IPR019734">
    <property type="entry name" value="TPR_rpt"/>
</dbReference>
<feature type="coiled-coil region" evidence="2">
    <location>
        <begin position="115"/>
        <end position="173"/>
    </location>
</feature>
<reference evidence="5" key="1">
    <citation type="submission" date="2021-02" db="EMBL/GenBank/DDBJ databases">
        <authorList>
            <person name="Nowell W R."/>
        </authorList>
    </citation>
    <scope>NUCLEOTIDE SEQUENCE</scope>
    <source>
        <strain evidence="5">Ploen Becks lab</strain>
    </source>
</reference>
<evidence type="ECO:0000256" key="1">
    <source>
        <dbReference type="PROSITE-ProRule" id="PRU00339"/>
    </source>
</evidence>
<dbReference type="PANTHER" id="PTHR46492:SF1">
    <property type="entry name" value="DYNEIN AXONEMAL ASSEMBLY FACTOR 4"/>
    <property type="match status" value="1"/>
</dbReference>
<evidence type="ECO:0000256" key="3">
    <source>
        <dbReference type="SAM" id="MobiDB-lite"/>
    </source>
</evidence>
<dbReference type="PANTHER" id="PTHR46492">
    <property type="entry name" value="DYNEIN ASSEMBLY FACTOR 4, AXONEMAL"/>
    <property type="match status" value="1"/>
</dbReference>
<keyword evidence="1" id="KW-0802">TPR repeat</keyword>
<dbReference type="Proteomes" id="UP000663879">
    <property type="component" value="Unassembled WGS sequence"/>
</dbReference>
<proteinExistence type="predicted"/>
<protein>
    <recommendedName>
        <fullName evidence="4">CS domain-containing protein</fullName>
    </recommendedName>
</protein>
<dbReference type="GO" id="GO:0036158">
    <property type="term" value="P:outer dynein arm assembly"/>
    <property type="evidence" value="ECO:0007669"/>
    <property type="project" value="TreeGrafter"/>
</dbReference>
<evidence type="ECO:0000313" key="6">
    <source>
        <dbReference type="Proteomes" id="UP000663879"/>
    </source>
</evidence>
<dbReference type="InterPro" id="IPR008978">
    <property type="entry name" value="HSP20-like_chaperone"/>
</dbReference>
<feature type="repeat" description="TPR" evidence="1">
    <location>
        <begin position="353"/>
        <end position="386"/>
    </location>
</feature>
<dbReference type="InterPro" id="IPR007052">
    <property type="entry name" value="CS_dom"/>
</dbReference>
<keyword evidence="2" id="KW-0175">Coiled coil</keyword>
<evidence type="ECO:0000313" key="5">
    <source>
        <dbReference type="EMBL" id="CAF0793962.1"/>
    </source>
</evidence>
<name>A0A813S4F7_9BILA</name>
<sequence length="417" mass="48234">MPIIVKDFTWTQSESKICINLPLKGTKANNVDILQSREFIKVSYPPFLFECWFYERVNDDNSIAVVKNGIISLQFNKAEENTWPSLFHKDHENKDLLKLVREEAIKYAGEKAELIAKQKNDMKEANKKLALKEQMKLEDSERQRIESIKESERKKATEEIENLKKNKSQKNELPALENVISEQKFEKTEEISSKPVKKEIFDEVKDSSNETKEEDKLPAPRSSGSIQIKFTPRVFPTPSRESQDKLEREWLEKQAEARRITELPDDLKDLSSNETNLDLLKEKAGTYFKQENYQTAIGVYNHAIRLFPKEPSLYSNRAACHFKVRNLIKCVEDCTRALDLLTPPVQDNASSRLKAHIRRGNAFCELELYAEGLLDYEAALKIDPSNSDLKEDAENIRKTILGKQPMEDDDEKIIHLN</sequence>
<dbReference type="OrthoDB" id="348005at2759"/>
<dbReference type="GO" id="GO:0003341">
    <property type="term" value="P:cilium movement"/>
    <property type="evidence" value="ECO:0007669"/>
    <property type="project" value="TreeGrafter"/>
</dbReference>
<dbReference type="SUPFAM" id="SSF48452">
    <property type="entry name" value="TPR-like"/>
    <property type="match status" value="1"/>
</dbReference>
<dbReference type="Pfam" id="PF04969">
    <property type="entry name" value="CS"/>
    <property type="match status" value="1"/>
</dbReference>
<dbReference type="SMART" id="SM00028">
    <property type="entry name" value="TPR"/>
    <property type="match status" value="3"/>
</dbReference>
<comment type="caution">
    <text evidence="5">The sequence shown here is derived from an EMBL/GenBank/DDBJ whole genome shotgun (WGS) entry which is preliminary data.</text>
</comment>
<feature type="domain" description="CS" evidence="4">
    <location>
        <begin position="3"/>
        <end position="87"/>
    </location>
</feature>
<feature type="compositionally biased region" description="Basic and acidic residues" evidence="3">
    <location>
        <begin position="202"/>
        <end position="218"/>
    </location>
</feature>
<dbReference type="PROSITE" id="PS50005">
    <property type="entry name" value="TPR"/>
    <property type="match status" value="2"/>
</dbReference>
<dbReference type="EMBL" id="CAJNOC010000705">
    <property type="protein sequence ID" value="CAF0793962.1"/>
    <property type="molecule type" value="Genomic_DNA"/>
</dbReference>
<dbReference type="PROSITE" id="PS51203">
    <property type="entry name" value="CS"/>
    <property type="match status" value="1"/>
</dbReference>
<dbReference type="InterPro" id="IPR052004">
    <property type="entry name" value="Dynein_assembly_factor_4"/>
</dbReference>
<dbReference type="AlphaFoldDB" id="A0A813S4F7"/>
<dbReference type="InterPro" id="IPR011990">
    <property type="entry name" value="TPR-like_helical_dom_sf"/>
</dbReference>
<dbReference type="GO" id="GO:0036159">
    <property type="term" value="P:inner dynein arm assembly"/>
    <property type="evidence" value="ECO:0007669"/>
    <property type="project" value="TreeGrafter"/>
</dbReference>
<evidence type="ECO:0000256" key="2">
    <source>
        <dbReference type="SAM" id="Coils"/>
    </source>
</evidence>
<keyword evidence="6" id="KW-1185">Reference proteome</keyword>
<dbReference type="SUPFAM" id="SSF49764">
    <property type="entry name" value="HSP20-like chaperones"/>
    <property type="match status" value="1"/>
</dbReference>
<feature type="repeat" description="TPR" evidence="1">
    <location>
        <begin position="277"/>
        <end position="310"/>
    </location>
</feature>
<dbReference type="Gene3D" id="1.25.40.10">
    <property type="entry name" value="Tetratricopeptide repeat domain"/>
    <property type="match status" value="1"/>
</dbReference>
<dbReference type="FunFam" id="1.25.40.10:FF:000176">
    <property type="entry name" value="dynein assembly factor 4, axonemal isoform X1"/>
    <property type="match status" value="1"/>
</dbReference>
<dbReference type="Gene3D" id="2.60.40.790">
    <property type="match status" value="1"/>
</dbReference>
<feature type="region of interest" description="Disordered" evidence="3">
    <location>
        <begin position="202"/>
        <end position="223"/>
    </location>
</feature>
<accession>A0A813S4F7</accession>
<organism evidence="5 6">
    <name type="scientific">Brachionus calyciflorus</name>
    <dbReference type="NCBI Taxonomy" id="104777"/>
    <lineage>
        <taxon>Eukaryota</taxon>
        <taxon>Metazoa</taxon>
        <taxon>Spiralia</taxon>
        <taxon>Gnathifera</taxon>
        <taxon>Rotifera</taxon>
        <taxon>Eurotatoria</taxon>
        <taxon>Monogononta</taxon>
        <taxon>Pseudotrocha</taxon>
        <taxon>Ploima</taxon>
        <taxon>Brachionidae</taxon>
        <taxon>Brachionus</taxon>
    </lineage>
</organism>
<evidence type="ECO:0000259" key="4">
    <source>
        <dbReference type="PROSITE" id="PS51203"/>
    </source>
</evidence>
<gene>
    <name evidence="5" type="ORF">OXX778_LOCUS6114</name>
</gene>